<dbReference type="PANTHER" id="PTHR37941">
    <property type="entry name" value="FUMARASE E-RELATED"/>
    <property type="match status" value="1"/>
</dbReference>
<evidence type="ECO:0008006" key="2">
    <source>
        <dbReference type="Google" id="ProtNLM"/>
    </source>
</evidence>
<accession>A0A249W4X2</accession>
<dbReference type="InterPro" id="IPR038026">
    <property type="entry name" value="MtlR-like_sf"/>
</dbReference>
<organism evidence="1">
    <name type="scientific">Vibrio parahaemolyticus</name>
    <dbReference type="NCBI Taxonomy" id="670"/>
    <lineage>
        <taxon>Bacteria</taxon>
        <taxon>Pseudomonadati</taxon>
        <taxon>Pseudomonadota</taxon>
        <taxon>Gammaproteobacteria</taxon>
        <taxon>Vibrionales</taxon>
        <taxon>Vibrionaceae</taxon>
        <taxon>Vibrio</taxon>
    </lineage>
</organism>
<gene>
    <name evidence="1" type="ORF">YA91_15060</name>
</gene>
<dbReference type="PANTHER" id="PTHR37941:SF1">
    <property type="entry name" value="FUMARASE E-RELATED"/>
    <property type="match status" value="1"/>
</dbReference>
<dbReference type="AlphaFoldDB" id="A0A249W4X2"/>
<evidence type="ECO:0000313" key="1">
    <source>
        <dbReference type="EMBL" id="ASZ51792.1"/>
    </source>
</evidence>
<proteinExistence type="predicted"/>
<protein>
    <recommendedName>
        <fullName evidence="2">Mannitol repressor</fullName>
    </recommendedName>
</protein>
<dbReference type="Gene3D" id="1.20.120.330">
    <property type="entry name" value="Nucleotidyltransferases domain 2"/>
    <property type="match status" value="1"/>
</dbReference>
<dbReference type="EMBL" id="CP023248">
    <property type="protein sequence ID" value="ASZ51792.1"/>
    <property type="molecule type" value="Genomic_DNA"/>
</dbReference>
<dbReference type="InterPro" id="IPR007761">
    <property type="entry name" value="MtlR-like"/>
</dbReference>
<dbReference type="RefSeq" id="WP_023667325.1">
    <property type="nucleotide sequence ID" value="NZ_CP023248.2"/>
</dbReference>
<dbReference type="SUPFAM" id="SSF158668">
    <property type="entry name" value="MtlR-like"/>
    <property type="match status" value="1"/>
</dbReference>
<sequence length="193" mass="21823">MSNELNGKYIAEVFPIKLRLIQAESDRGAVLVAASMLEDSLKRLIAAKLAPSFTKKDLLFSEGNAPLGTFSSRIEIAYRLGLITIETKELLSIFKKVRNDFAHQVKVDSFELPKVKDRMVSLMAKHPEIKGAFETSFIESIAQSNKLTTESANKFYKENWPLRTTFDFFFASTISTLESLIQQQDQLRPLKKG</sequence>
<reference evidence="1" key="1">
    <citation type="submission" date="2017-09" db="EMBL/GenBank/DDBJ databases">
        <authorList>
            <person name="Ehlers B."/>
            <person name="Leendertz F.H."/>
        </authorList>
    </citation>
    <scope>NUCLEOTIDE SEQUENCE</scope>
    <source>
        <strain evidence="1">MAVP-26</strain>
    </source>
</reference>
<name>A0A249W4X2_VIBPH</name>
<dbReference type="GO" id="GO:0045892">
    <property type="term" value="P:negative regulation of DNA-templated transcription"/>
    <property type="evidence" value="ECO:0007669"/>
    <property type="project" value="TreeGrafter"/>
</dbReference>